<reference evidence="3 4" key="1">
    <citation type="journal article" date="2012" name="J. Bacteriol.">
        <title>Genome Sequence of Fibrella aestuarina BUZ 2T, a Filamentous Marine Bacterium.</title>
        <authorList>
            <person name="Filippini M."/>
            <person name="Qi W."/>
            <person name="Blom J."/>
            <person name="Goesmann A."/>
            <person name="Smits T.H."/>
            <person name="Bagheri H.C."/>
        </authorList>
    </citation>
    <scope>NUCLEOTIDE SEQUENCE [LARGE SCALE GENOMIC DNA]</scope>
    <source>
        <strain evidence="4">BUZ 2T</strain>
    </source>
</reference>
<evidence type="ECO:0000313" key="3">
    <source>
        <dbReference type="EMBL" id="CCH02100.1"/>
    </source>
</evidence>
<dbReference type="PRINTS" id="PR00111">
    <property type="entry name" value="ABHYDROLASE"/>
</dbReference>
<accession>I0KD97</accession>
<proteinExistence type="inferred from homology"/>
<dbReference type="InterPro" id="IPR029058">
    <property type="entry name" value="AB_hydrolase_fold"/>
</dbReference>
<evidence type="ECO:0000313" key="4">
    <source>
        <dbReference type="Proteomes" id="UP000011058"/>
    </source>
</evidence>
<sequence>MTADILRQYNVTVTGQGIQPMLFAHGFGCDQHMWRYVIPAFEATHRVIRFDYLGHGDASLEAYNRERYASLHGYAQDILDICRTLDLRRVILVGHSVSSMIGLLACIQEPDRFEHLIMVSPSARYLNDADGYFGGFERDDIDGLLDTMDGNFSGWASAMAPVIMSNNDRPQLSQELTTAFCKTDLDVARQFARVTFLGDNRPDLPNMPVPALVIQAQDDVLAPVEVGRYIASHMPHSTLCILPVMGHCPHLSAPHQTIDTIRDYLATAA</sequence>
<dbReference type="EMBL" id="HE796683">
    <property type="protein sequence ID" value="CCH02100.1"/>
    <property type="molecule type" value="Genomic_DNA"/>
</dbReference>
<comment type="similarity">
    <text evidence="1">Belongs to the AB hydrolase superfamily.</text>
</comment>
<evidence type="ECO:0000259" key="2">
    <source>
        <dbReference type="Pfam" id="PF12697"/>
    </source>
</evidence>
<dbReference type="HOGENOM" id="CLU_020336_30_0_10"/>
<organism evidence="3 4">
    <name type="scientific">Fibrella aestuarina BUZ 2</name>
    <dbReference type="NCBI Taxonomy" id="1166018"/>
    <lineage>
        <taxon>Bacteria</taxon>
        <taxon>Pseudomonadati</taxon>
        <taxon>Bacteroidota</taxon>
        <taxon>Cytophagia</taxon>
        <taxon>Cytophagales</taxon>
        <taxon>Spirosomataceae</taxon>
        <taxon>Fibrella</taxon>
    </lineage>
</organism>
<dbReference type="PANTHER" id="PTHR43039">
    <property type="entry name" value="ESTERASE-RELATED"/>
    <property type="match status" value="1"/>
</dbReference>
<dbReference type="Proteomes" id="UP000011058">
    <property type="component" value="Chromosome"/>
</dbReference>
<evidence type="ECO:0000256" key="1">
    <source>
        <dbReference type="ARBA" id="ARBA00008645"/>
    </source>
</evidence>
<protein>
    <submittedName>
        <fullName evidence="3">Sigma factor sigB regulation protein rsbQ</fullName>
    </submittedName>
</protein>
<dbReference type="SUPFAM" id="SSF53474">
    <property type="entry name" value="alpha/beta-Hydrolases"/>
    <property type="match status" value="1"/>
</dbReference>
<dbReference type="AlphaFoldDB" id="I0KD97"/>
<dbReference type="STRING" id="1166018.FAES_4100"/>
<dbReference type="OrthoDB" id="9780932at2"/>
<dbReference type="KEGG" id="fae:FAES_4100"/>
<dbReference type="Pfam" id="PF12697">
    <property type="entry name" value="Abhydrolase_6"/>
    <property type="match status" value="1"/>
</dbReference>
<dbReference type="InterPro" id="IPR000073">
    <property type="entry name" value="AB_hydrolase_1"/>
</dbReference>
<dbReference type="RefSeq" id="WP_015333199.1">
    <property type="nucleotide sequence ID" value="NC_020054.1"/>
</dbReference>
<dbReference type="eggNOG" id="COG0596">
    <property type="taxonomic scope" value="Bacteria"/>
</dbReference>
<name>I0KD97_9BACT</name>
<dbReference type="Gene3D" id="3.40.50.1820">
    <property type="entry name" value="alpha/beta hydrolase"/>
    <property type="match status" value="1"/>
</dbReference>
<gene>
    <name evidence="3" type="primary">rsbQ</name>
    <name evidence="3" type="ORF">FAES_4100</name>
</gene>
<feature type="domain" description="AB hydrolase-1" evidence="2">
    <location>
        <begin position="22"/>
        <end position="259"/>
    </location>
</feature>
<dbReference type="PATRIC" id="fig|1166018.3.peg.1050"/>
<keyword evidence="4" id="KW-1185">Reference proteome</keyword>